<evidence type="ECO:0000313" key="2">
    <source>
        <dbReference type="Proteomes" id="UP000275385"/>
    </source>
</evidence>
<accession>A0A420XZ86</accession>
<sequence length="129" mass="14330">MAPGYPVYQYYASNMTGLRVNTTGSTDRQLDIYATVGEDRVRLLVGVKVNTGTWQITVNNMAVAGYPPAGNVSIDTWGFDGTSVFRVVGSPRFRNTVVYTYSGNTLSFPVYQTDNHTAWAFEFDNHRKG</sequence>
<comment type="caution">
    <text evidence="1">The sequence shown here is derived from an EMBL/GenBank/DDBJ whole genome shotgun (WGS) entry which is preliminary data.</text>
</comment>
<dbReference type="Proteomes" id="UP000275385">
    <property type="component" value="Unassembled WGS sequence"/>
</dbReference>
<protein>
    <submittedName>
        <fullName evidence="1">Uncharacterized protein</fullName>
    </submittedName>
</protein>
<evidence type="ECO:0000313" key="1">
    <source>
        <dbReference type="EMBL" id="RKU40946.1"/>
    </source>
</evidence>
<keyword evidence="2" id="KW-1185">Reference proteome</keyword>
<name>A0A420XZ86_9PEZI</name>
<dbReference type="EMBL" id="QVQW01000086">
    <property type="protein sequence ID" value="RKU40946.1"/>
    <property type="molecule type" value="Genomic_DNA"/>
</dbReference>
<gene>
    <name evidence="1" type="ORF">DL546_001738</name>
</gene>
<dbReference type="AlphaFoldDB" id="A0A420XZ86"/>
<reference evidence="1 2" key="1">
    <citation type="submission" date="2018-08" db="EMBL/GenBank/DDBJ databases">
        <title>Draft genome of the lignicolous fungus Coniochaeta pulveracea.</title>
        <authorList>
            <person name="Borstlap C.J."/>
            <person name="De Witt R.N."/>
            <person name="Botha A."/>
            <person name="Volschenk H."/>
        </authorList>
    </citation>
    <scope>NUCLEOTIDE SEQUENCE [LARGE SCALE GENOMIC DNA]</scope>
    <source>
        <strain evidence="1 2">CAB683</strain>
    </source>
</reference>
<dbReference type="STRING" id="177199.A0A420XZ86"/>
<proteinExistence type="predicted"/>
<organism evidence="1 2">
    <name type="scientific">Coniochaeta pulveracea</name>
    <dbReference type="NCBI Taxonomy" id="177199"/>
    <lineage>
        <taxon>Eukaryota</taxon>
        <taxon>Fungi</taxon>
        <taxon>Dikarya</taxon>
        <taxon>Ascomycota</taxon>
        <taxon>Pezizomycotina</taxon>
        <taxon>Sordariomycetes</taxon>
        <taxon>Sordariomycetidae</taxon>
        <taxon>Coniochaetales</taxon>
        <taxon>Coniochaetaceae</taxon>
        <taxon>Coniochaeta</taxon>
    </lineage>
</organism>
<dbReference type="OrthoDB" id="3445803at2759"/>